<dbReference type="STRING" id="742726.HMPREF9448_02728"/>
<dbReference type="InterPro" id="IPR023997">
    <property type="entry name" value="TonB-dep_OMP_SusC/RagA_CS"/>
</dbReference>
<dbReference type="AlphaFoldDB" id="K0WRZ6"/>
<evidence type="ECO:0000256" key="11">
    <source>
        <dbReference type="RuleBase" id="RU003357"/>
    </source>
</evidence>
<evidence type="ECO:0000256" key="7">
    <source>
        <dbReference type="ARBA" id="ARBA00023077"/>
    </source>
</evidence>
<keyword evidence="15" id="KW-1185">Reference proteome</keyword>
<evidence type="ECO:0000256" key="12">
    <source>
        <dbReference type="SAM" id="SignalP"/>
    </source>
</evidence>
<keyword evidence="4" id="KW-0406">Ion transport</keyword>
<feature type="chain" id="PRO_5003843898" evidence="12">
    <location>
        <begin position="25"/>
        <end position="1111"/>
    </location>
</feature>
<reference evidence="14 15" key="1">
    <citation type="submission" date="2012-08" db="EMBL/GenBank/DDBJ databases">
        <title>The Genome Sequence of Barnesiella intestinihominis YIT 11860.</title>
        <authorList>
            <consortium name="The Broad Institute Genome Sequencing Platform"/>
            <person name="Earl A."/>
            <person name="Ward D."/>
            <person name="Feldgarden M."/>
            <person name="Gevers D."/>
            <person name="Morotomi M."/>
            <person name="Walker B."/>
            <person name="Young S.K."/>
            <person name="Zeng Q."/>
            <person name="Gargeya S."/>
            <person name="Fitzgerald M."/>
            <person name="Haas B."/>
            <person name="Abouelleil A."/>
            <person name="Alvarado L."/>
            <person name="Arachchi H.M."/>
            <person name="Berlin A.M."/>
            <person name="Chapman S.B."/>
            <person name="Goldberg J."/>
            <person name="Griggs A."/>
            <person name="Gujja S."/>
            <person name="Hansen M."/>
            <person name="Howarth C."/>
            <person name="Imamovic A."/>
            <person name="Larimer J."/>
            <person name="McCowen C."/>
            <person name="Montmayeur A."/>
            <person name="Murphy C."/>
            <person name="Neiman D."/>
            <person name="Pearson M."/>
            <person name="Priest M."/>
            <person name="Roberts A."/>
            <person name="Saif S."/>
            <person name="Shea T."/>
            <person name="Sisk P."/>
            <person name="Sykes S."/>
            <person name="Wortman J."/>
            <person name="Nusbaum C."/>
            <person name="Birren B."/>
        </authorList>
    </citation>
    <scope>NUCLEOTIDE SEQUENCE [LARGE SCALE GENOMIC DNA]</scope>
    <source>
        <strain evidence="14 15">YIT 11860</strain>
    </source>
</reference>
<dbReference type="EMBL" id="ADLE01000018">
    <property type="protein sequence ID" value="EJZ62047.1"/>
    <property type="molecule type" value="Genomic_DNA"/>
</dbReference>
<keyword evidence="5 10" id="KW-0812">Transmembrane</keyword>
<dbReference type="RefSeq" id="WP_008863101.1">
    <property type="nucleotide sequence ID" value="NZ_CAXSNY010000004.1"/>
</dbReference>
<dbReference type="Pfam" id="PF07660">
    <property type="entry name" value="STN"/>
    <property type="match status" value="1"/>
</dbReference>
<dbReference type="Gene3D" id="2.60.40.1120">
    <property type="entry name" value="Carboxypeptidase-like, regulatory domain"/>
    <property type="match status" value="1"/>
</dbReference>
<evidence type="ECO:0000313" key="14">
    <source>
        <dbReference type="EMBL" id="EJZ62047.1"/>
    </source>
</evidence>
<dbReference type="InterPro" id="IPR023996">
    <property type="entry name" value="TonB-dep_OMP_SusC/RagA"/>
</dbReference>
<evidence type="ECO:0000256" key="2">
    <source>
        <dbReference type="ARBA" id="ARBA00022448"/>
    </source>
</evidence>
<dbReference type="PATRIC" id="fig|742726.3.peg.2843"/>
<keyword evidence="7 11" id="KW-0798">TonB box</keyword>
<keyword evidence="9 10" id="KW-0998">Cell outer membrane</keyword>
<dbReference type="InterPro" id="IPR037066">
    <property type="entry name" value="Plug_dom_sf"/>
</dbReference>
<evidence type="ECO:0000256" key="4">
    <source>
        <dbReference type="ARBA" id="ARBA00022496"/>
    </source>
</evidence>
<dbReference type="GeneID" id="77849905"/>
<dbReference type="InterPro" id="IPR011662">
    <property type="entry name" value="Secretin/TonB_short_N"/>
</dbReference>
<evidence type="ECO:0000256" key="1">
    <source>
        <dbReference type="ARBA" id="ARBA00004571"/>
    </source>
</evidence>
<dbReference type="Gene3D" id="3.55.50.30">
    <property type="match status" value="1"/>
</dbReference>
<dbReference type="InterPro" id="IPR008969">
    <property type="entry name" value="CarboxyPept-like_regulatory"/>
</dbReference>
<dbReference type="Gene3D" id="2.40.170.20">
    <property type="entry name" value="TonB-dependent receptor, beta-barrel domain"/>
    <property type="match status" value="1"/>
</dbReference>
<dbReference type="FunFam" id="2.170.130.10:FF:000003">
    <property type="entry name" value="SusC/RagA family TonB-linked outer membrane protein"/>
    <property type="match status" value="1"/>
</dbReference>
<dbReference type="Pfam" id="PF13715">
    <property type="entry name" value="CarbopepD_reg_2"/>
    <property type="match status" value="1"/>
</dbReference>
<keyword evidence="6" id="KW-0408">Iron</keyword>
<dbReference type="NCBIfam" id="TIGR04056">
    <property type="entry name" value="OMP_RagA_SusC"/>
    <property type="match status" value="1"/>
</dbReference>
<proteinExistence type="inferred from homology"/>
<dbReference type="InterPro" id="IPR000531">
    <property type="entry name" value="Beta-barrel_TonB"/>
</dbReference>
<dbReference type="GO" id="GO:0009279">
    <property type="term" value="C:cell outer membrane"/>
    <property type="evidence" value="ECO:0007669"/>
    <property type="project" value="UniProtKB-SubCell"/>
</dbReference>
<keyword evidence="8 10" id="KW-0472">Membrane</keyword>
<evidence type="ECO:0000256" key="3">
    <source>
        <dbReference type="ARBA" id="ARBA00022452"/>
    </source>
</evidence>
<gene>
    <name evidence="14" type="ORF">HMPREF9448_02728</name>
</gene>
<name>K0WRZ6_9BACT</name>
<dbReference type="Pfam" id="PF07715">
    <property type="entry name" value="Plug"/>
    <property type="match status" value="1"/>
</dbReference>
<evidence type="ECO:0000256" key="6">
    <source>
        <dbReference type="ARBA" id="ARBA00023004"/>
    </source>
</evidence>
<dbReference type="PROSITE" id="PS52016">
    <property type="entry name" value="TONB_DEPENDENT_REC_3"/>
    <property type="match status" value="1"/>
</dbReference>
<dbReference type="Proteomes" id="UP000006044">
    <property type="component" value="Unassembled WGS sequence"/>
</dbReference>
<evidence type="ECO:0000313" key="15">
    <source>
        <dbReference type="Proteomes" id="UP000006044"/>
    </source>
</evidence>
<dbReference type="Gene3D" id="2.170.130.10">
    <property type="entry name" value="TonB-dependent receptor, plug domain"/>
    <property type="match status" value="1"/>
</dbReference>
<organism evidence="14 15">
    <name type="scientific">Barnesiella intestinihominis YIT 11860</name>
    <dbReference type="NCBI Taxonomy" id="742726"/>
    <lineage>
        <taxon>Bacteria</taxon>
        <taxon>Pseudomonadati</taxon>
        <taxon>Bacteroidota</taxon>
        <taxon>Bacteroidia</taxon>
        <taxon>Bacteroidales</taxon>
        <taxon>Barnesiellaceae</taxon>
        <taxon>Barnesiella</taxon>
    </lineage>
</organism>
<comment type="similarity">
    <text evidence="10 11">Belongs to the TonB-dependent receptor family.</text>
</comment>
<dbReference type="eggNOG" id="COG4771">
    <property type="taxonomic scope" value="Bacteria"/>
</dbReference>
<accession>K0WRZ6</accession>
<dbReference type="SUPFAM" id="SSF56935">
    <property type="entry name" value="Porins"/>
    <property type="match status" value="1"/>
</dbReference>
<comment type="subcellular location">
    <subcellularLocation>
        <location evidence="1 10">Cell outer membrane</location>
        <topology evidence="1 10">Multi-pass membrane protein</topology>
    </subcellularLocation>
</comment>
<dbReference type="InterPro" id="IPR039426">
    <property type="entry name" value="TonB-dep_rcpt-like"/>
</dbReference>
<dbReference type="OrthoDB" id="9768177at2"/>
<sequence>MKSNHFKMRWLCLLFALFTLNIQAQITVDIKNKPLKEAIKTIERSSNYSFFYNVELEGLDKLVTVKTDNASLEETMKQLLKGTNITFQRKVDNVVVLLSKQQQAAKRSRSVSGKVVDEKGEAIIGASIIVKGSSIGTSTDVDGNFTINNISDNALLVVSSIGYKKTEVPVTNENPIEIRLNEDSNLMDEVVVVGYGVQKKINLTGSVVSVDHDVLANRPIANVTTGLQGMLPGVSIVNTTSRPGDNNSSIRVRGIGTLNNSDPLILIDGVEGDMNTLNPDDIESVSVLKDAASSSIYGSRAANGVILITTRKADREVKPTVTYTGYFAMQKPTALPEMLDAVEYLTLLKEATSNVNKSWGYTQEDIDAVINGTDPNFRANTNWIKEITRDYAPQHGHNVNINGGNKNMGYYLSYGNLTTSGLMVGNGYHATRNNVRMKLNTELFDRLTIEGNVSYTDVDNWTPASSDSENSGLFYQALRSSPLTPVKFTDGQWGYGGSSANPIAQAYDGGFINYHKRETSLNFSAGLRIIDGLTAKVQYATRLVDVLRKQQQNIIQHFYPDTETPLAYTSNTSKFSQRDIAQRYQNVMAQVDYDKTIGKHSFHILAGFSQEWQLYQQMDASRQDLVSNDLHVLNAGTDLQTNSGYDNHWAIRSGFGRVNYNFNDRYLVEANLRYDLSSRFHKDHRGGYFPSASVAWRLTEESFMESTRSWLDNLKIRASYGTLGNQYTSSLYPYMALIQPSTSNMPIGGEITSSMQQSEASNNILSWESIKMTNIGLDVNLLNNRLSLTADYFIKNTDDILLKVKLPDVLGVSEPYQNAGKVQNKGWEIALAWQDKIGKDFTYGVNVTFSDVKNKVVSVGNTADDFSGDRIRAVGYPIDAFWGYKSDGLYTVDDFDYDIATNTYTPKATTPIIEEYRTKVQPGDIKYVDIDGDGKITPTEDRCYIGSAIPRYNYTIGLNAAWRGIDFSLFLQGVGKCDGYIGGMGRHAFTELANYPQKAHLDRWTWENQNPHASYPRFTYDETYNRDEFSSFWLEDASYLRVKNLQVGYTVPRKGIISKMHIENLRIYFSGENLWTFTDFFSSYDPEIPVSSGGYYPITASYSLGLSITFK</sequence>
<protein>
    <submittedName>
        <fullName evidence="14">SusC/RagA family TonB-linked outer membrane protein</fullName>
    </submittedName>
</protein>
<dbReference type="SMART" id="SM00965">
    <property type="entry name" value="STN"/>
    <property type="match status" value="1"/>
</dbReference>
<dbReference type="Pfam" id="PF00593">
    <property type="entry name" value="TonB_dep_Rec_b-barrel"/>
    <property type="match status" value="1"/>
</dbReference>
<evidence type="ECO:0000259" key="13">
    <source>
        <dbReference type="SMART" id="SM00965"/>
    </source>
</evidence>
<feature type="domain" description="Secretin/TonB short N-terminal" evidence="13">
    <location>
        <begin position="48"/>
        <end position="100"/>
    </location>
</feature>
<keyword evidence="2 10" id="KW-0813">Transport</keyword>
<dbReference type="NCBIfam" id="TIGR04057">
    <property type="entry name" value="SusC_RagA_signa"/>
    <property type="match status" value="1"/>
</dbReference>
<evidence type="ECO:0000256" key="8">
    <source>
        <dbReference type="ARBA" id="ARBA00023136"/>
    </source>
</evidence>
<keyword evidence="3 10" id="KW-1134">Transmembrane beta strand</keyword>
<evidence type="ECO:0000256" key="9">
    <source>
        <dbReference type="ARBA" id="ARBA00023237"/>
    </source>
</evidence>
<dbReference type="InterPro" id="IPR012910">
    <property type="entry name" value="Plug_dom"/>
</dbReference>
<feature type="signal peptide" evidence="12">
    <location>
        <begin position="1"/>
        <end position="24"/>
    </location>
</feature>
<keyword evidence="4" id="KW-0410">Iron transport</keyword>
<keyword evidence="12" id="KW-0732">Signal</keyword>
<evidence type="ECO:0000256" key="10">
    <source>
        <dbReference type="PROSITE-ProRule" id="PRU01360"/>
    </source>
</evidence>
<dbReference type="GO" id="GO:0006826">
    <property type="term" value="P:iron ion transport"/>
    <property type="evidence" value="ECO:0007669"/>
    <property type="project" value="UniProtKB-KW"/>
</dbReference>
<comment type="caution">
    <text evidence="14">The sequence shown here is derived from an EMBL/GenBank/DDBJ whole genome shotgun (WGS) entry which is preliminary data.</text>
</comment>
<dbReference type="SUPFAM" id="SSF49464">
    <property type="entry name" value="Carboxypeptidase regulatory domain-like"/>
    <property type="match status" value="1"/>
</dbReference>
<evidence type="ECO:0000256" key="5">
    <source>
        <dbReference type="ARBA" id="ARBA00022692"/>
    </source>
</evidence>
<dbReference type="InterPro" id="IPR036942">
    <property type="entry name" value="Beta-barrel_TonB_sf"/>
</dbReference>
<dbReference type="HOGENOM" id="CLU_004317_1_1_10"/>